<evidence type="ECO:0000256" key="1">
    <source>
        <dbReference type="SAM" id="MobiDB-lite"/>
    </source>
</evidence>
<organism evidence="2 3">
    <name type="scientific">Actinobaculum suis</name>
    <dbReference type="NCBI Taxonomy" id="1657"/>
    <lineage>
        <taxon>Bacteria</taxon>
        <taxon>Bacillati</taxon>
        <taxon>Actinomycetota</taxon>
        <taxon>Actinomycetes</taxon>
        <taxon>Actinomycetales</taxon>
        <taxon>Actinomycetaceae</taxon>
        <taxon>Actinobaculum</taxon>
    </lineage>
</organism>
<gene>
    <name evidence="2" type="ORF">NCTC10327_01938</name>
</gene>
<accession>A0A7Z9CAB8</accession>
<feature type="region of interest" description="Disordered" evidence="1">
    <location>
        <begin position="119"/>
        <end position="202"/>
    </location>
</feature>
<reference evidence="2 3" key="1">
    <citation type="submission" date="2018-11" db="EMBL/GenBank/DDBJ databases">
        <authorList>
            <consortium name="Pathogen Informatics"/>
        </authorList>
    </citation>
    <scope>NUCLEOTIDE SEQUENCE [LARGE SCALE GENOMIC DNA]</scope>
    <source>
        <strain evidence="2 3">NCTC10327</strain>
    </source>
</reference>
<evidence type="ECO:0000313" key="2">
    <source>
        <dbReference type="EMBL" id="VDG77330.1"/>
    </source>
</evidence>
<dbReference type="EMBL" id="UYIO01000001">
    <property type="protein sequence ID" value="VDG77330.1"/>
    <property type="molecule type" value="Genomic_DNA"/>
</dbReference>
<feature type="region of interest" description="Disordered" evidence="1">
    <location>
        <begin position="300"/>
        <end position="330"/>
    </location>
</feature>
<evidence type="ECO:0000313" key="3">
    <source>
        <dbReference type="Proteomes" id="UP000269974"/>
    </source>
</evidence>
<name>A0A7Z9CAB8_9ACTO</name>
<dbReference type="Proteomes" id="UP000269974">
    <property type="component" value="Unassembled WGS sequence"/>
</dbReference>
<protein>
    <submittedName>
        <fullName evidence="2">Uncharacterized protein</fullName>
    </submittedName>
</protein>
<sequence length="330" mass="36953">MRIRTIKPEFWTSDDIAALSLEARLLYIGLWNYVDDNGVGVDKEHLIIASLFPKDFYMRPQEVSVRTHGALSELAQRGLIVRYTVENEPYLQIPTWDNHQKINRPSKPRYPQYDAETGALTEDSLSAQEKCTIGTGEQGNRGTGEQIYMHTAPQAAGAPDSQPALSSLPAGDELSSFPAQDEPTQPEPVQGQLPGTQTDRAREYSDEFEEFWAAYPVRKGKARAFEAFKKARKKVTQQTLVEAAGRYADWVQARGIENPKWAQGWLNDERWTDELDTAPARPPSRAAQWLEAGYQLAAEQEAQARGPDPWEIPIGEIDLEGADPWASLPS</sequence>
<dbReference type="AlphaFoldDB" id="A0A7Z9CAB8"/>
<comment type="caution">
    <text evidence="2">The sequence shown here is derived from an EMBL/GenBank/DDBJ whole genome shotgun (WGS) entry which is preliminary data.</text>
</comment>
<dbReference type="RefSeq" id="WP_185934390.1">
    <property type="nucleotide sequence ID" value="NZ_UYIO01000001.1"/>
</dbReference>
<proteinExistence type="predicted"/>